<dbReference type="PROSITE" id="PS00018">
    <property type="entry name" value="EF_HAND_1"/>
    <property type="match status" value="1"/>
</dbReference>
<feature type="domain" description="Dockerin" evidence="1">
    <location>
        <begin position="189"/>
        <end position="251"/>
    </location>
</feature>
<sequence length="251" mass="28517">GFDVVSYFPTFGIPDCDSCGQGFGDFEVDYQDTSEDWWNIVDSINPIAIITFSRGYIDYSWELEWQYFNYFYWTADFTAPYYPTPAPPDSTVPLNTRRYSSLPMDSIVSKIESSGLGLTPYIDYTQGAGQYLSEFMGYHGTWYKAQMDSANIPCYLAGHVHLGGLIDWDTARQAAEITLREVIKIVIEYQDLPGDINEDGVVSILDMLTIVSYLLGIIEMNENELYLADINFDSIVDIFDLMLISNIILDN</sequence>
<proteinExistence type="predicted"/>
<dbReference type="GO" id="GO:0000272">
    <property type="term" value="P:polysaccharide catabolic process"/>
    <property type="evidence" value="ECO:0007669"/>
    <property type="project" value="InterPro"/>
</dbReference>
<dbReference type="Pfam" id="PF00404">
    <property type="entry name" value="Dockerin_1"/>
    <property type="match status" value="1"/>
</dbReference>
<evidence type="ECO:0000313" key="2">
    <source>
        <dbReference type="EMBL" id="SVD09489.1"/>
    </source>
</evidence>
<dbReference type="CDD" id="cd14256">
    <property type="entry name" value="Dockerin_I"/>
    <property type="match status" value="1"/>
</dbReference>
<organism evidence="2">
    <name type="scientific">marine metagenome</name>
    <dbReference type="NCBI Taxonomy" id="408172"/>
    <lineage>
        <taxon>unclassified sequences</taxon>
        <taxon>metagenomes</taxon>
        <taxon>ecological metagenomes</taxon>
    </lineage>
</organism>
<dbReference type="PROSITE" id="PS51766">
    <property type="entry name" value="DOCKERIN"/>
    <property type="match status" value="1"/>
</dbReference>
<dbReference type="GO" id="GO:0004553">
    <property type="term" value="F:hydrolase activity, hydrolyzing O-glycosyl compounds"/>
    <property type="evidence" value="ECO:0007669"/>
    <property type="project" value="InterPro"/>
</dbReference>
<dbReference type="Gene3D" id="1.10.1330.10">
    <property type="entry name" value="Dockerin domain"/>
    <property type="match status" value="1"/>
</dbReference>
<protein>
    <recommendedName>
        <fullName evidence="1">Dockerin domain-containing protein</fullName>
    </recommendedName>
</protein>
<dbReference type="Gene3D" id="3.40.630.20">
    <property type="entry name" value="Peptidase C15, pyroglutamyl peptidase I-like"/>
    <property type="match status" value="1"/>
</dbReference>
<name>A0A382SI07_9ZZZZ</name>
<dbReference type="InterPro" id="IPR036440">
    <property type="entry name" value="Peptidase_C15-like_sf"/>
</dbReference>
<dbReference type="SUPFAM" id="SSF63446">
    <property type="entry name" value="Type I dockerin domain"/>
    <property type="match status" value="1"/>
</dbReference>
<dbReference type="InterPro" id="IPR036439">
    <property type="entry name" value="Dockerin_dom_sf"/>
</dbReference>
<dbReference type="InterPro" id="IPR002105">
    <property type="entry name" value="Dockerin_1_rpt"/>
</dbReference>
<reference evidence="2" key="1">
    <citation type="submission" date="2018-05" db="EMBL/GenBank/DDBJ databases">
        <authorList>
            <person name="Lanie J.A."/>
            <person name="Ng W.-L."/>
            <person name="Kazmierczak K.M."/>
            <person name="Andrzejewski T.M."/>
            <person name="Davidsen T.M."/>
            <person name="Wayne K.J."/>
            <person name="Tettelin H."/>
            <person name="Glass J.I."/>
            <person name="Rusch D."/>
            <person name="Podicherti R."/>
            <person name="Tsui H.-C.T."/>
            <person name="Winkler M.E."/>
        </authorList>
    </citation>
    <scope>NUCLEOTIDE SEQUENCE</scope>
</reference>
<dbReference type="EMBL" id="UINC01129238">
    <property type="protein sequence ID" value="SVD09489.1"/>
    <property type="molecule type" value="Genomic_DNA"/>
</dbReference>
<gene>
    <name evidence="2" type="ORF">METZ01_LOCUS362343</name>
</gene>
<feature type="non-terminal residue" evidence="2">
    <location>
        <position position="1"/>
    </location>
</feature>
<accession>A0A382SI07</accession>
<dbReference type="AlphaFoldDB" id="A0A382SI07"/>
<dbReference type="InterPro" id="IPR016134">
    <property type="entry name" value="Dockerin_dom"/>
</dbReference>
<dbReference type="SUPFAM" id="SSF53182">
    <property type="entry name" value="Pyrrolidone carboxyl peptidase (pyroglutamate aminopeptidase)"/>
    <property type="match status" value="1"/>
</dbReference>
<dbReference type="InterPro" id="IPR018247">
    <property type="entry name" value="EF_Hand_1_Ca_BS"/>
</dbReference>
<evidence type="ECO:0000259" key="1">
    <source>
        <dbReference type="PROSITE" id="PS51766"/>
    </source>
</evidence>